<evidence type="ECO:0000256" key="6">
    <source>
        <dbReference type="ARBA" id="ARBA00023136"/>
    </source>
</evidence>
<evidence type="ECO:0000256" key="7">
    <source>
        <dbReference type="RuleBase" id="RU910716"/>
    </source>
</evidence>
<name>A0A8J4Y7C7_CHIOP</name>
<dbReference type="InterPro" id="IPR050895">
    <property type="entry name" value="XK-related_scramblase"/>
</dbReference>
<keyword evidence="10" id="KW-1185">Reference proteome</keyword>
<proteinExistence type="inferred from homology"/>
<feature type="transmembrane region" description="Helical" evidence="7">
    <location>
        <begin position="23"/>
        <end position="42"/>
    </location>
</feature>
<feature type="transmembrane region" description="Helical" evidence="7">
    <location>
        <begin position="263"/>
        <end position="285"/>
    </location>
</feature>
<reference evidence="9" key="1">
    <citation type="submission" date="2020-07" db="EMBL/GenBank/DDBJ databases">
        <title>The High-quality genome of the commercially important snow crab, Chionoecetes opilio.</title>
        <authorList>
            <person name="Jeong J.-H."/>
            <person name="Ryu S."/>
        </authorList>
    </citation>
    <scope>NUCLEOTIDE SEQUENCE</scope>
    <source>
        <strain evidence="9">MADBK_172401_WGS</strain>
        <tissue evidence="9">Digestive gland</tissue>
    </source>
</reference>
<organism evidence="9 10">
    <name type="scientific">Chionoecetes opilio</name>
    <name type="common">Atlantic snow crab</name>
    <name type="synonym">Cancer opilio</name>
    <dbReference type="NCBI Taxonomy" id="41210"/>
    <lineage>
        <taxon>Eukaryota</taxon>
        <taxon>Metazoa</taxon>
        <taxon>Ecdysozoa</taxon>
        <taxon>Arthropoda</taxon>
        <taxon>Crustacea</taxon>
        <taxon>Multicrustacea</taxon>
        <taxon>Malacostraca</taxon>
        <taxon>Eumalacostraca</taxon>
        <taxon>Eucarida</taxon>
        <taxon>Decapoda</taxon>
        <taxon>Pleocyemata</taxon>
        <taxon>Brachyura</taxon>
        <taxon>Eubrachyura</taxon>
        <taxon>Majoidea</taxon>
        <taxon>Majidae</taxon>
        <taxon>Chionoecetes</taxon>
    </lineage>
</organism>
<evidence type="ECO:0000256" key="8">
    <source>
        <dbReference type="SAM" id="MobiDB-lite"/>
    </source>
</evidence>
<dbReference type="GO" id="GO:0070782">
    <property type="term" value="P:phosphatidylserine exposure on apoptotic cell surface"/>
    <property type="evidence" value="ECO:0007669"/>
    <property type="project" value="TreeGrafter"/>
</dbReference>
<dbReference type="InterPro" id="IPR018629">
    <property type="entry name" value="XK-rel"/>
</dbReference>
<evidence type="ECO:0000256" key="3">
    <source>
        <dbReference type="ARBA" id="ARBA00022475"/>
    </source>
</evidence>
<feature type="transmembrane region" description="Helical" evidence="7">
    <location>
        <begin position="297"/>
        <end position="316"/>
    </location>
</feature>
<keyword evidence="3" id="KW-1003">Cell membrane</keyword>
<evidence type="ECO:0000256" key="2">
    <source>
        <dbReference type="ARBA" id="ARBA00008789"/>
    </source>
</evidence>
<keyword evidence="5 7" id="KW-1133">Transmembrane helix</keyword>
<comment type="similarity">
    <text evidence="2 7">Belongs to the XK family.</text>
</comment>
<evidence type="ECO:0000313" key="10">
    <source>
        <dbReference type="Proteomes" id="UP000770661"/>
    </source>
</evidence>
<keyword evidence="6 7" id="KW-0472">Membrane</keyword>
<dbReference type="Pfam" id="PF09815">
    <property type="entry name" value="XK-related"/>
    <property type="match status" value="1"/>
</dbReference>
<sequence length="454" mass="51896">MEQNGRILVGGSEDEVDYPPNDYIYLCRDVGFVVFGVVTLLLDWGLDMATAYNHWHHEDLAWFILTVVFMSVSSLVMMGVSLYWYIKDTANEAVLGEAAPRVSRCKWVVRLTLLLCQLGPLQRYYDTLRYGWKSRKYWKRGDTQKQRQYYTWMLYEDGDSVFLRMFECFMESAPQLVLQLYILTQISEAEDPSKYGKIWRYTISFGSVTSLVSLAWGVMAFARGTRFTALEKDNISLLGSFVIFLWHLFCLGARVSALVVFASVFRLMVVWVCLGHWLLMVVCLLGRRSFRASGASLLCEVVYCLLFGAIYVFVFLNDKDEPTRWKYTAYYTVWEMENLALVVLFLLYGDPAVLYYIPGSKANATEMSTEATRTIVCAPIFTLTDSRNFLFPAVIFHAMTFGLGLAMMGIYYSLLHPSRCPPPSLPLPRHHQGGTTPPPPHPDTNPLNALQTEL</sequence>
<feature type="transmembrane region" description="Helical" evidence="7">
    <location>
        <begin position="198"/>
        <end position="222"/>
    </location>
</feature>
<dbReference type="PANTHER" id="PTHR16024:SF6">
    <property type="entry name" value="XK-RELATED PROTEIN"/>
    <property type="match status" value="1"/>
</dbReference>
<keyword evidence="4 7" id="KW-0812">Transmembrane</keyword>
<feature type="transmembrane region" description="Helical" evidence="7">
    <location>
        <begin position="62"/>
        <end position="86"/>
    </location>
</feature>
<feature type="transmembrane region" description="Helical" evidence="7">
    <location>
        <begin position="389"/>
        <end position="414"/>
    </location>
</feature>
<accession>A0A8J4Y7C7</accession>
<comment type="caution">
    <text evidence="9">The sequence shown here is derived from an EMBL/GenBank/DDBJ whole genome shotgun (WGS) entry which is preliminary data.</text>
</comment>
<evidence type="ECO:0000256" key="5">
    <source>
        <dbReference type="ARBA" id="ARBA00022989"/>
    </source>
</evidence>
<comment type="subcellular location">
    <subcellularLocation>
        <location evidence="1">Cell membrane</location>
        <topology evidence="1">Multi-pass membrane protein</topology>
    </subcellularLocation>
    <subcellularLocation>
        <location evidence="7">Membrane</location>
        <topology evidence="7">Multi-pass membrane protein</topology>
    </subcellularLocation>
</comment>
<dbReference type="Proteomes" id="UP000770661">
    <property type="component" value="Unassembled WGS sequence"/>
</dbReference>
<evidence type="ECO:0000313" key="9">
    <source>
        <dbReference type="EMBL" id="KAG0722037.1"/>
    </source>
</evidence>
<feature type="transmembrane region" description="Helical" evidence="7">
    <location>
        <begin position="234"/>
        <end position="257"/>
    </location>
</feature>
<dbReference type="GO" id="GO:0005886">
    <property type="term" value="C:plasma membrane"/>
    <property type="evidence" value="ECO:0007669"/>
    <property type="project" value="UniProtKB-SubCell"/>
</dbReference>
<dbReference type="OrthoDB" id="6136301at2759"/>
<feature type="transmembrane region" description="Helical" evidence="7">
    <location>
        <begin position="336"/>
        <end position="357"/>
    </location>
</feature>
<feature type="region of interest" description="Disordered" evidence="8">
    <location>
        <begin position="424"/>
        <end position="454"/>
    </location>
</feature>
<evidence type="ECO:0000256" key="1">
    <source>
        <dbReference type="ARBA" id="ARBA00004651"/>
    </source>
</evidence>
<dbReference type="EMBL" id="JACEEZ010010110">
    <property type="protein sequence ID" value="KAG0722037.1"/>
    <property type="molecule type" value="Genomic_DNA"/>
</dbReference>
<gene>
    <name evidence="9" type="primary">XKR6</name>
    <name evidence="9" type="ORF">GWK47_045221</name>
</gene>
<dbReference type="PANTHER" id="PTHR16024">
    <property type="entry name" value="XK-RELATED PROTEIN"/>
    <property type="match status" value="1"/>
</dbReference>
<dbReference type="AlphaFoldDB" id="A0A8J4Y7C7"/>
<protein>
    <recommendedName>
        <fullName evidence="7">XK-related protein</fullName>
    </recommendedName>
</protein>
<dbReference type="GO" id="GO:1902742">
    <property type="term" value="P:apoptotic process involved in development"/>
    <property type="evidence" value="ECO:0007669"/>
    <property type="project" value="TreeGrafter"/>
</dbReference>
<evidence type="ECO:0000256" key="4">
    <source>
        <dbReference type="ARBA" id="ARBA00022692"/>
    </source>
</evidence>
<dbReference type="GO" id="GO:0043652">
    <property type="term" value="P:engulfment of apoptotic cell"/>
    <property type="evidence" value="ECO:0007669"/>
    <property type="project" value="TreeGrafter"/>
</dbReference>